<evidence type="ECO:0000259" key="4">
    <source>
        <dbReference type="SMART" id="SM00079"/>
    </source>
</evidence>
<evidence type="ECO:0000259" key="3">
    <source>
        <dbReference type="SMART" id="SM00062"/>
    </source>
</evidence>
<dbReference type="SMART" id="SM00079">
    <property type="entry name" value="PBPe"/>
    <property type="match status" value="1"/>
</dbReference>
<dbReference type="PROSITE" id="PS51257">
    <property type="entry name" value="PROKAR_LIPOPROTEIN"/>
    <property type="match status" value="1"/>
</dbReference>
<feature type="chain" id="PRO_5038354883" evidence="2">
    <location>
        <begin position="26"/>
        <end position="254"/>
    </location>
</feature>
<dbReference type="SMART" id="SM00062">
    <property type="entry name" value="PBPb"/>
    <property type="match status" value="1"/>
</dbReference>
<reference evidence="5 6" key="1">
    <citation type="submission" date="2018-04" db="EMBL/GenBank/DDBJ databases">
        <title>Genomic Encyclopedia of Archaeal and Bacterial Type Strains, Phase II (KMG-II): from individual species to whole genera.</title>
        <authorList>
            <person name="Goeker M."/>
        </authorList>
    </citation>
    <scope>NUCLEOTIDE SEQUENCE [LARGE SCALE GENOMIC DNA]</scope>
    <source>
        <strain evidence="5 6">DSM 45169</strain>
    </source>
</reference>
<gene>
    <name evidence="5" type="ORF">C8J48_3025</name>
</gene>
<sequence length="254" mass="27805">MKILQWFVPLAVIALLAGCSGTASDGNGVIKVGTDAVYPPFETQKGNGEIVGFDIDIIQAIAEAEEMEISVHHTGWDPLFEAIDRGQMDMGISAATITEDRKKKYDFSEPYFEAKQLILVPENADVKSLADLKGKKIGVQSATTGEAVVTKAFGKTYKGLRGYDDTPGAIDDLVAGRVDAVVADNGVVQDYMKKKLEGGKFKTIEDDSFDPEFYGIIVKKGNQEMLDKINSGLEKIQNDGTYDKIYNKWFGDKK</sequence>
<dbReference type="RefSeq" id="WP_107728010.1">
    <property type="nucleotide sequence ID" value="NZ_PZZP01000002.1"/>
</dbReference>
<dbReference type="GO" id="GO:0016020">
    <property type="term" value="C:membrane"/>
    <property type="evidence" value="ECO:0007669"/>
    <property type="project" value="InterPro"/>
</dbReference>
<evidence type="ECO:0000256" key="1">
    <source>
        <dbReference type="ARBA" id="ARBA00022729"/>
    </source>
</evidence>
<feature type="signal peptide" evidence="2">
    <location>
        <begin position="1"/>
        <end position="25"/>
    </location>
</feature>
<dbReference type="PANTHER" id="PTHR35936">
    <property type="entry name" value="MEMBRANE-BOUND LYTIC MUREIN TRANSGLYCOSYLASE F"/>
    <property type="match status" value="1"/>
</dbReference>
<dbReference type="PANTHER" id="PTHR35936:SF17">
    <property type="entry name" value="ARGININE-BINDING EXTRACELLULAR PROTEIN ARTP"/>
    <property type="match status" value="1"/>
</dbReference>
<dbReference type="Proteomes" id="UP000241639">
    <property type="component" value="Unassembled WGS sequence"/>
</dbReference>
<dbReference type="AlphaFoldDB" id="A0A2T4Z494"/>
<dbReference type="EMBL" id="PZZP01000002">
    <property type="protein sequence ID" value="PTM56700.1"/>
    <property type="molecule type" value="Genomic_DNA"/>
</dbReference>
<proteinExistence type="predicted"/>
<dbReference type="Gene3D" id="3.40.190.10">
    <property type="entry name" value="Periplasmic binding protein-like II"/>
    <property type="match status" value="2"/>
</dbReference>
<comment type="caution">
    <text evidence="5">The sequence shown here is derived from an EMBL/GenBank/DDBJ whole genome shotgun (WGS) entry which is preliminary data.</text>
</comment>
<dbReference type="Pfam" id="PF00497">
    <property type="entry name" value="SBP_bac_3"/>
    <property type="match status" value="1"/>
</dbReference>
<evidence type="ECO:0000313" key="6">
    <source>
        <dbReference type="Proteomes" id="UP000241639"/>
    </source>
</evidence>
<accession>A0A2T4Z494</accession>
<name>A0A2T4Z494_9BACL</name>
<keyword evidence="6" id="KW-1185">Reference proteome</keyword>
<dbReference type="InterPro" id="IPR001320">
    <property type="entry name" value="Iontro_rcpt_C"/>
</dbReference>
<dbReference type="GO" id="GO:0015276">
    <property type="term" value="F:ligand-gated monoatomic ion channel activity"/>
    <property type="evidence" value="ECO:0007669"/>
    <property type="project" value="InterPro"/>
</dbReference>
<evidence type="ECO:0000256" key="2">
    <source>
        <dbReference type="SAM" id="SignalP"/>
    </source>
</evidence>
<feature type="domain" description="Ionotropic glutamate receptor C-terminal" evidence="4">
    <location>
        <begin position="29"/>
        <end position="252"/>
    </location>
</feature>
<feature type="domain" description="Solute-binding protein family 3/N-terminal" evidence="3">
    <location>
        <begin position="29"/>
        <end position="253"/>
    </location>
</feature>
<dbReference type="InterPro" id="IPR001638">
    <property type="entry name" value="Solute-binding_3/MltF_N"/>
</dbReference>
<protein>
    <submittedName>
        <fullName evidence="5">Polar amino acid transport system substrate-binding protein</fullName>
    </submittedName>
</protein>
<dbReference type="OrthoDB" id="9775197at2"/>
<dbReference type="SUPFAM" id="SSF53850">
    <property type="entry name" value="Periplasmic binding protein-like II"/>
    <property type="match status" value="1"/>
</dbReference>
<organism evidence="5 6">
    <name type="scientific">Desmospora activa DSM 45169</name>
    <dbReference type="NCBI Taxonomy" id="1121389"/>
    <lineage>
        <taxon>Bacteria</taxon>
        <taxon>Bacillati</taxon>
        <taxon>Bacillota</taxon>
        <taxon>Bacilli</taxon>
        <taxon>Bacillales</taxon>
        <taxon>Thermoactinomycetaceae</taxon>
        <taxon>Desmospora</taxon>
    </lineage>
</organism>
<dbReference type="CDD" id="cd13624">
    <property type="entry name" value="PBP2_Arg_Lys_His"/>
    <property type="match status" value="1"/>
</dbReference>
<keyword evidence="1 2" id="KW-0732">Signal</keyword>
<evidence type="ECO:0000313" key="5">
    <source>
        <dbReference type="EMBL" id="PTM56700.1"/>
    </source>
</evidence>